<feature type="compositionally biased region" description="Gly residues" evidence="1">
    <location>
        <begin position="94"/>
        <end position="106"/>
    </location>
</feature>
<accession>T1BIP2</accession>
<gene>
    <name evidence="2" type="ORF">B1A_06869</name>
</gene>
<organism evidence="2">
    <name type="scientific">mine drainage metagenome</name>
    <dbReference type="NCBI Taxonomy" id="410659"/>
    <lineage>
        <taxon>unclassified sequences</taxon>
        <taxon>metagenomes</taxon>
        <taxon>ecological metagenomes</taxon>
    </lineage>
</organism>
<reference evidence="2" key="2">
    <citation type="journal article" date="2014" name="ISME J.">
        <title>Microbial stratification in low pH oxic and suboxic macroscopic growths along an acid mine drainage.</title>
        <authorList>
            <person name="Mendez-Garcia C."/>
            <person name="Mesa V."/>
            <person name="Sprenger R.R."/>
            <person name="Richter M."/>
            <person name="Diez M.S."/>
            <person name="Solano J."/>
            <person name="Bargiela R."/>
            <person name="Golyshina O.V."/>
            <person name="Manteca A."/>
            <person name="Ramos J.L."/>
            <person name="Gallego J.R."/>
            <person name="Llorente I."/>
            <person name="Martins Dos Santos V.A."/>
            <person name="Jensen O.N."/>
            <person name="Pelaez A.I."/>
            <person name="Sanchez J."/>
            <person name="Ferrer M."/>
        </authorList>
    </citation>
    <scope>NUCLEOTIDE SEQUENCE</scope>
</reference>
<dbReference type="AlphaFoldDB" id="T1BIP2"/>
<feature type="region of interest" description="Disordered" evidence="1">
    <location>
        <begin position="87"/>
        <end position="106"/>
    </location>
</feature>
<dbReference type="Gene3D" id="3.40.50.720">
    <property type="entry name" value="NAD(P)-binding Rossmann-like Domain"/>
    <property type="match status" value="1"/>
</dbReference>
<protein>
    <submittedName>
        <fullName evidence="2">NAD-dependent epimerase/dehydratase</fullName>
    </submittedName>
</protein>
<sequence length="106" mass="11440">MAVTGRRHRVRYLPGPAALGGATLAEFAYRLVGHRPPVCREMVRTLLHGHLYDGGPAARALGFNYTPMADFVRTTLEWYAGEGLLRDPSWLGAHPGGGEGGSSRLP</sequence>
<evidence type="ECO:0000256" key="1">
    <source>
        <dbReference type="SAM" id="MobiDB-lite"/>
    </source>
</evidence>
<reference evidence="2" key="1">
    <citation type="submission" date="2013-08" db="EMBL/GenBank/DDBJ databases">
        <authorList>
            <person name="Mendez C."/>
            <person name="Richter M."/>
            <person name="Ferrer M."/>
            <person name="Sanchez J."/>
        </authorList>
    </citation>
    <scope>NUCLEOTIDE SEQUENCE</scope>
</reference>
<comment type="caution">
    <text evidence="2">The sequence shown here is derived from an EMBL/GenBank/DDBJ whole genome shotgun (WGS) entry which is preliminary data.</text>
</comment>
<name>T1BIP2_9ZZZZ</name>
<dbReference type="EMBL" id="AUZX01004968">
    <property type="protein sequence ID" value="EQD69537.1"/>
    <property type="molecule type" value="Genomic_DNA"/>
</dbReference>
<proteinExistence type="predicted"/>
<evidence type="ECO:0000313" key="2">
    <source>
        <dbReference type="EMBL" id="EQD69537.1"/>
    </source>
</evidence>